<organism evidence="1 2">
    <name type="scientific">Thelohanellus kitauei</name>
    <name type="common">Myxosporean</name>
    <dbReference type="NCBI Taxonomy" id="669202"/>
    <lineage>
        <taxon>Eukaryota</taxon>
        <taxon>Metazoa</taxon>
        <taxon>Cnidaria</taxon>
        <taxon>Myxozoa</taxon>
        <taxon>Myxosporea</taxon>
        <taxon>Bivalvulida</taxon>
        <taxon>Platysporina</taxon>
        <taxon>Myxobolidae</taxon>
        <taxon>Thelohanellus</taxon>
    </lineage>
</organism>
<reference evidence="1 2" key="1">
    <citation type="journal article" date="2014" name="Genome Biol. Evol.">
        <title>The genome of the myxosporean Thelohanellus kitauei shows adaptations to nutrient acquisition within its fish host.</title>
        <authorList>
            <person name="Yang Y."/>
            <person name="Xiong J."/>
            <person name="Zhou Z."/>
            <person name="Huo F."/>
            <person name="Miao W."/>
            <person name="Ran C."/>
            <person name="Liu Y."/>
            <person name="Zhang J."/>
            <person name="Feng J."/>
            <person name="Wang M."/>
            <person name="Wang M."/>
            <person name="Wang L."/>
            <person name="Yao B."/>
        </authorList>
    </citation>
    <scope>NUCLEOTIDE SEQUENCE [LARGE SCALE GENOMIC DNA]</scope>
    <source>
        <strain evidence="1">Wuqing</strain>
    </source>
</reference>
<comment type="caution">
    <text evidence="1">The sequence shown here is derived from an EMBL/GenBank/DDBJ whole genome shotgun (WGS) entry which is preliminary data.</text>
</comment>
<dbReference type="Proteomes" id="UP000031668">
    <property type="component" value="Unassembled WGS sequence"/>
</dbReference>
<sequence>MLSQKEFNERVQLNNESITSFWESVVGLSLLAYPELEFVPREKISQIRFIEGLRSAYVKRSLISFSTDKNIAYLLAQSLELEAAECSTPEFVKIDGEVLAMGTGTKA</sequence>
<accession>A0A0C2M2B4</accession>
<evidence type="ECO:0000313" key="1">
    <source>
        <dbReference type="EMBL" id="KII61195.1"/>
    </source>
</evidence>
<dbReference type="EMBL" id="JWZT01005374">
    <property type="protein sequence ID" value="KII61195.1"/>
    <property type="molecule type" value="Genomic_DNA"/>
</dbReference>
<proteinExistence type="predicted"/>
<protein>
    <submittedName>
        <fullName evidence="1">Uncharacterized protein</fullName>
    </submittedName>
</protein>
<gene>
    <name evidence="1" type="ORF">RF11_11280</name>
</gene>
<evidence type="ECO:0000313" key="2">
    <source>
        <dbReference type="Proteomes" id="UP000031668"/>
    </source>
</evidence>
<name>A0A0C2M2B4_THEKT</name>
<dbReference type="AlphaFoldDB" id="A0A0C2M2B4"/>
<keyword evidence="2" id="KW-1185">Reference proteome</keyword>